<keyword evidence="7 11" id="KW-0479">Metal-binding</keyword>
<feature type="domain" description="MoaB/Mog" evidence="12">
    <location>
        <begin position="188"/>
        <end position="325"/>
    </location>
</feature>
<dbReference type="RefSeq" id="WP_066981487.1">
    <property type="nucleotide sequence ID" value="NZ_LUUI01000096.1"/>
</dbReference>
<dbReference type="NCBIfam" id="NF045515">
    <property type="entry name" value="Glp_gephyrin"/>
    <property type="match status" value="1"/>
</dbReference>
<dbReference type="Gene3D" id="3.40.980.10">
    <property type="entry name" value="MoaB/Mog-like domain"/>
    <property type="match status" value="1"/>
</dbReference>
<accession>A0A177NEK1</accession>
<evidence type="ECO:0000256" key="10">
    <source>
        <dbReference type="ARBA" id="ARBA00047317"/>
    </source>
</evidence>
<dbReference type="SUPFAM" id="SSF63882">
    <property type="entry name" value="MoeA N-terminal region -like"/>
    <property type="match status" value="1"/>
</dbReference>
<comment type="cofactor">
    <cofactor evidence="1 11">
        <name>Mg(2+)</name>
        <dbReference type="ChEBI" id="CHEBI:18420"/>
    </cofactor>
</comment>
<proteinExistence type="inferred from homology"/>
<dbReference type="Proteomes" id="UP000078476">
    <property type="component" value="Unassembled WGS sequence"/>
</dbReference>
<dbReference type="PROSITE" id="PS01079">
    <property type="entry name" value="MOCF_BIOSYNTHESIS_2"/>
    <property type="match status" value="1"/>
</dbReference>
<comment type="similarity">
    <text evidence="4 11">Belongs to the MoeA family.</text>
</comment>
<keyword evidence="14" id="KW-1185">Reference proteome</keyword>
<name>A0A177NEK1_9GAMM</name>
<evidence type="ECO:0000256" key="4">
    <source>
        <dbReference type="ARBA" id="ARBA00010763"/>
    </source>
</evidence>
<keyword evidence="8 11" id="KW-0460">Magnesium</keyword>
<dbReference type="STRING" id="980561.A1359_08360"/>
<dbReference type="InterPro" id="IPR008284">
    <property type="entry name" value="MoCF_biosynth_CS"/>
</dbReference>
<evidence type="ECO:0000256" key="3">
    <source>
        <dbReference type="ARBA" id="ARBA00005046"/>
    </source>
</evidence>
<organism evidence="13 14">
    <name type="scientific">Methylomonas lenta</name>
    <dbReference type="NCBI Taxonomy" id="980561"/>
    <lineage>
        <taxon>Bacteria</taxon>
        <taxon>Pseudomonadati</taxon>
        <taxon>Pseudomonadota</taxon>
        <taxon>Gammaproteobacteria</taxon>
        <taxon>Methylococcales</taxon>
        <taxon>Methylococcaceae</taxon>
        <taxon>Methylomonas</taxon>
    </lineage>
</organism>
<evidence type="ECO:0000256" key="7">
    <source>
        <dbReference type="ARBA" id="ARBA00022723"/>
    </source>
</evidence>
<evidence type="ECO:0000256" key="5">
    <source>
        <dbReference type="ARBA" id="ARBA00022505"/>
    </source>
</evidence>
<dbReference type="Pfam" id="PF00994">
    <property type="entry name" value="MoCF_biosynth"/>
    <property type="match status" value="1"/>
</dbReference>
<dbReference type="AlphaFoldDB" id="A0A177NEK1"/>
<dbReference type="PANTHER" id="PTHR10192">
    <property type="entry name" value="MOLYBDOPTERIN BIOSYNTHESIS PROTEIN"/>
    <property type="match status" value="1"/>
</dbReference>
<evidence type="ECO:0000256" key="2">
    <source>
        <dbReference type="ARBA" id="ARBA00002901"/>
    </source>
</evidence>
<dbReference type="OrthoDB" id="9804758at2"/>
<evidence type="ECO:0000256" key="9">
    <source>
        <dbReference type="ARBA" id="ARBA00023150"/>
    </source>
</evidence>
<dbReference type="InterPro" id="IPR005110">
    <property type="entry name" value="MoeA_linker/N"/>
</dbReference>
<comment type="catalytic activity">
    <reaction evidence="10">
        <text>adenylyl-molybdopterin + molybdate = Mo-molybdopterin + AMP + H(+)</text>
        <dbReference type="Rhea" id="RHEA:35047"/>
        <dbReference type="ChEBI" id="CHEBI:15378"/>
        <dbReference type="ChEBI" id="CHEBI:36264"/>
        <dbReference type="ChEBI" id="CHEBI:62727"/>
        <dbReference type="ChEBI" id="CHEBI:71302"/>
        <dbReference type="ChEBI" id="CHEBI:456215"/>
        <dbReference type="EC" id="2.10.1.1"/>
    </reaction>
</comment>
<evidence type="ECO:0000256" key="6">
    <source>
        <dbReference type="ARBA" id="ARBA00022679"/>
    </source>
</evidence>
<dbReference type="Gene3D" id="3.90.105.10">
    <property type="entry name" value="Molybdopterin biosynthesis moea protein, domain 2"/>
    <property type="match status" value="1"/>
</dbReference>
<dbReference type="SUPFAM" id="SSF63867">
    <property type="entry name" value="MoeA C-terminal domain-like"/>
    <property type="match status" value="1"/>
</dbReference>
<dbReference type="NCBIfam" id="TIGR00177">
    <property type="entry name" value="molyb_syn"/>
    <property type="match status" value="1"/>
</dbReference>
<evidence type="ECO:0000256" key="8">
    <source>
        <dbReference type="ARBA" id="ARBA00022842"/>
    </source>
</evidence>
<dbReference type="InterPro" id="IPR036425">
    <property type="entry name" value="MoaB/Mog-like_dom_sf"/>
</dbReference>
<dbReference type="EMBL" id="LUUI01000096">
    <property type="protein sequence ID" value="OAI16345.1"/>
    <property type="molecule type" value="Genomic_DNA"/>
</dbReference>
<reference evidence="13 14" key="1">
    <citation type="submission" date="2016-03" db="EMBL/GenBank/DDBJ databases">
        <authorList>
            <person name="Ploux O."/>
        </authorList>
    </citation>
    <scope>NUCLEOTIDE SEQUENCE [LARGE SCALE GENOMIC DNA]</scope>
    <source>
        <strain evidence="13 14">R-45370</strain>
    </source>
</reference>
<keyword evidence="5 11" id="KW-0500">Molybdenum</keyword>
<dbReference type="FunFam" id="3.40.980.10:FF:000004">
    <property type="entry name" value="Molybdopterin molybdenumtransferase"/>
    <property type="match status" value="1"/>
</dbReference>
<dbReference type="SUPFAM" id="SSF53218">
    <property type="entry name" value="Molybdenum cofactor biosynthesis proteins"/>
    <property type="match status" value="1"/>
</dbReference>
<evidence type="ECO:0000313" key="14">
    <source>
        <dbReference type="Proteomes" id="UP000078476"/>
    </source>
</evidence>
<dbReference type="SMART" id="SM00852">
    <property type="entry name" value="MoCF_biosynth"/>
    <property type="match status" value="1"/>
</dbReference>
<evidence type="ECO:0000256" key="1">
    <source>
        <dbReference type="ARBA" id="ARBA00001946"/>
    </source>
</evidence>
<evidence type="ECO:0000313" key="13">
    <source>
        <dbReference type="EMBL" id="OAI16345.1"/>
    </source>
</evidence>
<keyword evidence="6 11" id="KW-0808">Transferase</keyword>
<dbReference type="InterPro" id="IPR036135">
    <property type="entry name" value="MoeA_linker/N_sf"/>
</dbReference>
<dbReference type="GO" id="GO:0046872">
    <property type="term" value="F:metal ion binding"/>
    <property type="evidence" value="ECO:0007669"/>
    <property type="project" value="UniProtKB-UniRule"/>
</dbReference>
<dbReference type="Pfam" id="PF03453">
    <property type="entry name" value="MoeA_N"/>
    <property type="match status" value="1"/>
</dbReference>
<comment type="function">
    <text evidence="2 11">Catalyzes the insertion of molybdate into adenylated molybdopterin with the concomitant release of AMP.</text>
</comment>
<dbReference type="PANTHER" id="PTHR10192:SF5">
    <property type="entry name" value="GEPHYRIN"/>
    <property type="match status" value="1"/>
</dbReference>
<comment type="caution">
    <text evidence="13">The sequence shown here is derived from an EMBL/GenBank/DDBJ whole genome shotgun (WGS) entry which is preliminary data.</text>
</comment>
<dbReference type="Gene3D" id="2.40.340.10">
    <property type="entry name" value="MoeA, C-terminal, domain IV"/>
    <property type="match status" value="1"/>
</dbReference>
<dbReference type="InterPro" id="IPR038987">
    <property type="entry name" value="MoeA-like"/>
</dbReference>
<dbReference type="EC" id="2.10.1.1" evidence="11"/>
<dbReference type="Gene3D" id="2.170.190.11">
    <property type="entry name" value="Molybdopterin biosynthesis moea protein, domain 3"/>
    <property type="match status" value="1"/>
</dbReference>
<dbReference type="GO" id="GO:0061599">
    <property type="term" value="F:molybdopterin molybdotransferase activity"/>
    <property type="evidence" value="ECO:0007669"/>
    <property type="project" value="UniProtKB-UniRule"/>
</dbReference>
<keyword evidence="9 11" id="KW-0501">Molybdenum cofactor biosynthesis</keyword>
<dbReference type="InterPro" id="IPR005111">
    <property type="entry name" value="MoeA_C_domain_IV"/>
</dbReference>
<evidence type="ECO:0000256" key="11">
    <source>
        <dbReference type="RuleBase" id="RU365090"/>
    </source>
</evidence>
<sequence length="414" mass="44981">MTEICYPKSAALLSVEQAQQHIRQAIKPIEQHESIGLTEALDRILQQSIHTPIDIPPQRNAAMDGYAFASDALIKNQATMLQVIGTSWAGKPFTGSAQPNQCIRIFTGAVVPDFADSVIAQEQITRQADQITLPENTKPFKNIRAAGSDVKQHERLIKAPKKLKASDLGLLAAAGIDKVQVTRRLKIGFFSTGDELTAIGQALQPGQIYDSNRYLLDSLLKQANHLVTDLGVIKDDSQLIEHTISSAAGKFDVLISTGGASVGDADFIKQTLEKCGQVNFWKLAIKPGKPLAFGKIDDCLFFGLPGNPVAVLVTFEKFVKPALQQLSGLYPTQALQLLARCETPLRKSPGRQEYQRGILRQISPGEFSVQAAGQQDSHQLKVTSLANCFIVLNSECKGVEAGEMVIVEPLDTSL</sequence>
<gene>
    <name evidence="13" type="ORF">A1359_08360</name>
</gene>
<dbReference type="CDD" id="cd00887">
    <property type="entry name" value="MoeA"/>
    <property type="match status" value="1"/>
</dbReference>
<protein>
    <recommendedName>
        <fullName evidence="11">Molybdopterin molybdenumtransferase</fullName>
        <ecNumber evidence="11">2.10.1.1</ecNumber>
    </recommendedName>
</protein>
<dbReference type="InterPro" id="IPR036688">
    <property type="entry name" value="MoeA_C_domain_IV_sf"/>
</dbReference>
<dbReference type="GO" id="GO:0005829">
    <property type="term" value="C:cytosol"/>
    <property type="evidence" value="ECO:0007669"/>
    <property type="project" value="TreeGrafter"/>
</dbReference>
<dbReference type="InterPro" id="IPR001453">
    <property type="entry name" value="MoaB/Mog_dom"/>
</dbReference>
<evidence type="ECO:0000259" key="12">
    <source>
        <dbReference type="SMART" id="SM00852"/>
    </source>
</evidence>
<comment type="pathway">
    <text evidence="3 11">Cofactor biosynthesis; molybdopterin biosynthesis.</text>
</comment>
<dbReference type="UniPathway" id="UPA00344"/>
<dbReference type="GO" id="GO:0006777">
    <property type="term" value="P:Mo-molybdopterin cofactor biosynthetic process"/>
    <property type="evidence" value="ECO:0007669"/>
    <property type="project" value="UniProtKB-UniRule"/>
</dbReference>
<dbReference type="Pfam" id="PF03454">
    <property type="entry name" value="MoeA_C"/>
    <property type="match status" value="1"/>
</dbReference>